<protein>
    <submittedName>
        <fullName evidence="2">Uncharacterized protein</fullName>
    </submittedName>
</protein>
<keyword evidence="1" id="KW-1133">Transmembrane helix</keyword>
<organism evidence="2 3">
    <name type="scientific">Botrytis hyacinthi</name>
    <dbReference type="NCBI Taxonomy" id="278943"/>
    <lineage>
        <taxon>Eukaryota</taxon>
        <taxon>Fungi</taxon>
        <taxon>Dikarya</taxon>
        <taxon>Ascomycota</taxon>
        <taxon>Pezizomycotina</taxon>
        <taxon>Leotiomycetes</taxon>
        <taxon>Helotiales</taxon>
        <taxon>Sclerotiniaceae</taxon>
        <taxon>Botrytis</taxon>
    </lineage>
</organism>
<dbReference type="AlphaFoldDB" id="A0A4Z1GSZ2"/>
<keyword evidence="3" id="KW-1185">Reference proteome</keyword>
<proteinExistence type="predicted"/>
<name>A0A4Z1GSZ2_9HELO</name>
<evidence type="ECO:0000313" key="2">
    <source>
        <dbReference type="EMBL" id="TGO38739.1"/>
    </source>
</evidence>
<comment type="caution">
    <text evidence="2">The sequence shown here is derived from an EMBL/GenBank/DDBJ whole genome shotgun (WGS) entry which is preliminary data.</text>
</comment>
<sequence length="113" mass="12204">MACRPCAELIGVDTRHRIEDFPTVLSSTARYLISTSKITINRSLNKPISPVPISSKRSSSQTSFIPLLSALCMLGAGYTIYHALLPLTSVHLSSSLHTPLSFAIAQSHEVPAL</sequence>
<reference evidence="2 3" key="1">
    <citation type="submission" date="2017-12" db="EMBL/GenBank/DDBJ databases">
        <title>Comparative genomics of Botrytis spp.</title>
        <authorList>
            <person name="Valero-Jimenez C.A."/>
            <person name="Tapia P."/>
            <person name="Veloso J."/>
            <person name="Silva-Moreno E."/>
            <person name="Staats M."/>
            <person name="Valdes J.H."/>
            <person name="Van Kan J.A.L."/>
        </authorList>
    </citation>
    <scope>NUCLEOTIDE SEQUENCE [LARGE SCALE GENOMIC DNA]</scope>
    <source>
        <strain evidence="2 3">Bh0001</strain>
    </source>
</reference>
<evidence type="ECO:0000256" key="1">
    <source>
        <dbReference type="SAM" id="Phobius"/>
    </source>
</evidence>
<evidence type="ECO:0000313" key="3">
    <source>
        <dbReference type="Proteomes" id="UP000297814"/>
    </source>
</evidence>
<keyword evidence="1" id="KW-0472">Membrane</keyword>
<keyword evidence="1" id="KW-0812">Transmembrane</keyword>
<accession>A0A4Z1GSZ2</accession>
<feature type="transmembrane region" description="Helical" evidence="1">
    <location>
        <begin position="64"/>
        <end position="84"/>
    </location>
</feature>
<gene>
    <name evidence="2" type="ORF">BHYA_0068g00190</name>
</gene>
<dbReference type="EMBL" id="PQXK01000068">
    <property type="protein sequence ID" value="TGO38739.1"/>
    <property type="molecule type" value="Genomic_DNA"/>
</dbReference>
<dbReference type="Proteomes" id="UP000297814">
    <property type="component" value="Unassembled WGS sequence"/>
</dbReference>